<dbReference type="PANTHER" id="PTHR43163:SF6">
    <property type="entry name" value="DIPEPTIDE TRANSPORT SYSTEM PERMEASE PROTEIN DPPB-RELATED"/>
    <property type="match status" value="1"/>
</dbReference>
<keyword evidence="6 7" id="KW-0472">Membrane</keyword>
<evidence type="ECO:0000256" key="6">
    <source>
        <dbReference type="ARBA" id="ARBA00023136"/>
    </source>
</evidence>
<dbReference type="Pfam" id="PF00528">
    <property type="entry name" value="BPD_transp_1"/>
    <property type="match status" value="1"/>
</dbReference>
<evidence type="ECO:0000259" key="8">
    <source>
        <dbReference type="PROSITE" id="PS50928"/>
    </source>
</evidence>
<keyword evidence="2 7" id="KW-0813">Transport</keyword>
<comment type="subcellular location">
    <subcellularLocation>
        <location evidence="1 7">Cell membrane</location>
        <topology evidence="1 7">Multi-pass membrane protein</topology>
    </subcellularLocation>
</comment>
<dbReference type="PANTHER" id="PTHR43163">
    <property type="entry name" value="DIPEPTIDE TRANSPORT SYSTEM PERMEASE PROTEIN DPPB-RELATED"/>
    <property type="match status" value="1"/>
</dbReference>
<reference evidence="9 10" key="1">
    <citation type="submission" date="2019-04" db="EMBL/GenBank/DDBJ databases">
        <title>Complete genome sequence of Agrobacterium tumefaciens CFBP7129.</title>
        <authorList>
            <person name="Haryono M."/>
            <person name="Lin Y.-C."/>
            <person name="Lai E.-M."/>
            <person name="Kuo C.-H."/>
        </authorList>
    </citation>
    <scope>NUCLEOTIDE SEQUENCE [LARGE SCALE GENOMIC DNA]</scope>
    <source>
        <strain evidence="9 10">CFBP7129</strain>
        <plasmid evidence="10">patcfbp7129c</plasmid>
    </source>
</reference>
<organism evidence="9 10">
    <name type="scientific">Agrobacterium tumefaciens</name>
    <dbReference type="NCBI Taxonomy" id="358"/>
    <lineage>
        <taxon>Bacteria</taxon>
        <taxon>Pseudomonadati</taxon>
        <taxon>Pseudomonadota</taxon>
        <taxon>Alphaproteobacteria</taxon>
        <taxon>Hyphomicrobiales</taxon>
        <taxon>Rhizobiaceae</taxon>
        <taxon>Rhizobium/Agrobacterium group</taxon>
        <taxon>Agrobacterium</taxon>
        <taxon>Agrobacterium tumefaciens complex</taxon>
    </lineage>
</organism>
<dbReference type="InterPro" id="IPR045621">
    <property type="entry name" value="BPD_transp_1_N"/>
</dbReference>
<keyword evidence="9" id="KW-0614">Plasmid</keyword>
<comment type="similarity">
    <text evidence="7">Belongs to the binding-protein-dependent transport system permease family.</text>
</comment>
<proteinExistence type="inferred from homology"/>
<sequence>MLNTMTSAVLRAILTVWLVITFTFVMLRISGDPMTSLLGVETPPQVIEMLRQQWGLDRPVTEQYFAYVGRMLTGDFGVSLRSGQDALGTVLGKLPATLQLMAAALVLALAVGVPLGIVAARYRGGIVDRTVIGLAVLTHSVPTFLTGILLIQLFAVKLRILPSGGGSTLAHLVMPTLVIGLYNAGVIARFVRSSALEVMGQRYILAARARRVSEWGLIVRHVMPNAALPLLTLLGFLLGGMIGGSAVVEAVYAWPGVGLLLISSVASRDVAVVQAIVILITIAMVSANLLVDFLQTLADPRLRYSNRS</sequence>
<feature type="transmembrane region" description="Helical" evidence="7">
    <location>
        <begin position="168"/>
        <end position="191"/>
    </location>
</feature>
<dbReference type="AlphaFoldDB" id="A0A4D7YMU9"/>
<evidence type="ECO:0000256" key="4">
    <source>
        <dbReference type="ARBA" id="ARBA00022692"/>
    </source>
</evidence>
<feature type="transmembrane region" description="Helical" evidence="7">
    <location>
        <begin position="272"/>
        <end position="294"/>
    </location>
</feature>
<protein>
    <submittedName>
        <fullName evidence="9">ABC transporter permease</fullName>
    </submittedName>
</protein>
<accession>A0A4D7YMU9</accession>
<feature type="transmembrane region" description="Helical" evidence="7">
    <location>
        <begin position="12"/>
        <end position="31"/>
    </location>
</feature>
<dbReference type="InterPro" id="IPR035906">
    <property type="entry name" value="MetI-like_sf"/>
</dbReference>
<dbReference type="PROSITE" id="PS50928">
    <property type="entry name" value="ABC_TM1"/>
    <property type="match status" value="1"/>
</dbReference>
<dbReference type="GO" id="GO:0005886">
    <property type="term" value="C:plasma membrane"/>
    <property type="evidence" value="ECO:0007669"/>
    <property type="project" value="UniProtKB-SubCell"/>
</dbReference>
<dbReference type="Pfam" id="PF19300">
    <property type="entry name" value="BPD_transp_1_N"/>
    <property type="match status" value="1"/>
</dbReference>
<feature type="transmembrane region" description="Helical" evidence="7">
    <location>
        <begin position="230"/>
        <end position="252"/>
    </location>
</feature>
<dbReference type="CDD" id="cd06261">
    <property type="entry name" value="TM_PBP2"/>
    <property type="match status" value="1"/>
</dbReference>
<dbReference type="SUPFAM" id="SSF161098">
    <property type="entry name" value="MetI-like"/>
    <property type="match status" value="1"/>
</dbReference>
<geneLocation type="plasmid" evidence="10">
    <name>patcfbp7129c</name>
</geneLocation>
<evidence type="ECO:0000313" key="9">
    <source>
        <dbReference type="EMBL" id="QCL98451.1"/>
    </source>
</evidence>
<keyword evidence="4 7" id="KW-0812">Transmembrane</keyword>
<dbReference type="RefSeq" id="WP_137006639.1">
    <property type="nucleotide sequence ID" value="NZ_CP039926.1"/>
</dbReference>
<dbReference type="EMBL" id="CP039926">
    <property type="protein sequence ID" value="QCL98451.1"/>
    <property type="molecule type" value="Genomic_DNA"/>
</dbReference>
<keyword evidence="5 7" id="KW-1133">Transmembrane helix</keyword>
<evidence type="ECO:0000256" key="2">
    <source>
        <dbReference type="ARBA" id="ARBA00022448"/>
    </source>
</evidence>
<evidence type="ECO:0000256" key="1">
    <source>
        <dbReference type="ARBA" id="ARBA00004651"/>
    </source>
</evidence>
<dbReference type="InterPro" id="IPR000515">
    <property type="entry name" value="MetI-like"/>
</dbReference>
<evidence type="ECO:0000313" key="10">
    <source>
        <dbReference type="Proteomes" id="UP000298649"/>
    </source>
</evidence>
<name>A0A4D7YMU9_AGRTU</name>
<feature type="domain" description="ABC transmembrane type-1" evidence="8">
    <location>
        <begin position="94"/>
        <end position="291"/>
    </location>
</feature>
<feature type="transmembrane region" description="Helical" evidence="7">
    <location>
        <begin position="131"/>
        <end position="156"/>
    </location>
</feature>
<dbReference type="Proteomes" id="UP000298649">
    <property type="component" value="Plasmid pAtCFBP7129c"/>
</dbReference>
<feature type="transmembrane region" description="Helical" evidence="7">
    <location>
        <begin position="100"/>
        <end position="119"/>
    </location>
</feature>
<keyword evidence="3" id="KW-1003">Cell membrane</keyword>
<dbReference type="GO" id="GO:0071916">
    <property type="term" value="F:dipeptide transmembrane transporter activity"/>
    <property type="evidence" value="ECO:0007669"/>
    <property type="project" value="TreeGrafter"/>
</dbReference>
<evidence type="ECO:0000256" key="5">
    <source>
        <dbReference type="ARBA" id="ARBA00022989"/>
    </source>
</evidence>
<dbReference type="Gene3D" id="1.10.3720.10">
    <property type="entry name" value="MetI-like"/>
    <property type="match status" value="1"/>
</dbReference>
<evidence type="ECO:0000256" key="3">
    <source>
        <dbReference type="ARBA" id="ARBA00022475"/>
    </source>
</evidence>
<gene>
    <name evidence="9" type="ORF">CFBP7129_30210</name>
</gene>
<evidence type="ECO:0000256" key="7">
    <source>
        <dbReference type="RuleBase" id="RU363032"/>
    </source>
</evidence>